<dbReference type="Proteomes" id="UP000593802">
    <property type="component" value="Chromosome"/>
</dbReference>
<organism evidence="2 3">
    <name type="scientific">Effusibacillus dendaii</name>
    <dbReference type="NCBI Taxonomy" id="2743772"/>
    <lineage>
        <taxon>Bacteria</taxon>
        <taxon>Bacillati</taxon>
        <taxon>Bacillota</taxon>
        <taxon>Bacilli</taxon>
        <taxon>Bacillales</taxon>
        <taxon>Alicyclobacillaceae</taxon>
        <taxon>Effusibacillus</taxon>
    </lineage>
</organism>
<sequence>MNNQILQLLGMAMRAGAVATGDETCLAKVRSGQALVTFLANDAGHNTQKKYRDKCATYRVPLIESFSKTELGVSLGKIERVVAVVTHNGFADRILQLSKEQIGGERCE</sequence>
<reference evidence="2 3" key="1">
    <citation type="submission" date="2020-08" db="EMBL/GenBank/DDBJ databases">
        <title>Complete Genome Sequence of Effusibacillus dendaii Strain skT53, Isolated from Farmland soil.</title>
        <authorList>
            <person name="Konishi T."/>
            <person name="Kawasaki H."/>
        </authorList>
    </citation>
    <scope>NUCLEOTIDE SEQUENCE [LARGE SCALE GENOMIC DNA]</scope>
    <source>
        <strain evidence="3">skT53</strain>
    </source>
</reference>
<protein>
    <submittedName>
        <fullName evidence="2">YlxQ family RNA-binding protein</fullName>
    </submittedName>
</protein>
<evidence type="ECO:0000313" key="3">
    <source>
        <dbReference type="Proteomes" id="UP000593802"/>
    </source>
</evidence>
<dbReference type="InterPro" id="IPR029064">
    <property type="entry name" value="Ribosomal_eL30-like_sf"/>
</dbReference>
<dbReference type="KEGG" id="eff:skT53_02900"/>
<dbReference type="EMBL" id="AP023366">
    <property type="protein sequence ID" value="BCJ85305.1"/>
    <property type="molecule type" value="Genomic_DNA"/>
</dbReference>
<dbReference type="Gene3D" id="3.30.1330.30">
    <property type="match status" value="1"/>
</dbReference>
<name>A0A7I8D5F1_9BACL</name>
<accession>A0A7I8D5F1</accession>
<keyword evidence="3" id="KW-1185">Reference proteome</keyword>
<dbReference type="Pfam" id="PF01248">
    <property type="entry name" value="Ribosomal_L7Ae"/>
    <property type="match status" value="1"/>
</dbReference>
<dbReference type="InterPro" id="IPR004038">
    <property type="entry name" value="Ribosomal_eL8/eL30/eS12/Gad45"/>
</dbReference>
<dbReference type="SUPFAM" id="SSF55315">
    <property type="entry name" value="L30e-like"/>
    <property type="match status" value="1"/>
</dbReference>
<feature type="domain" description="Ribosomal protein eL8/eL30/eS12/Gadd45" evidence="1">
    <location>
        <begin position="4"/>
        <end position="87"/>
    </location>
</feature>
<evidence type="ECO:0000259" key="1">
    <source>
        <dbReference type="Pfam" id="PF01248"/>
    </source>
</evidence>
<gene>
    <name evidence="2" type="ORF">skT53_02900</name>
</gene>
<dbReference type="AlphaFoldDB" id="A0A7I8D5F1"/>
<dbReference type="RefSeq" id="WP_200759446.1">
    <property type="nucleotide sequence ID" value="NZ_AP023366.1"/>
</dbReference>
<evidence type="ECO:0000313" key="2">
    <source>
        <dbReference type="EMBL" id="BCJ85305.1"/>
    </source>
</evidence>
<proteinExistence type="predicted"/>